<reference evidence="1" key="1">
    <citation type="journal article" date="2007" name="J. Bacteriol.">
        <title>Complete sequence analysis of novel plasmids from emetic and periodontal Bacillus cereus isolates reveals a common evolutionary history among the B. cereus-group plasmids, including Bacillus anthracis pXO1.</title>
        <authorList>
            <person name="Rasko D.A."/>
            <person name="Rosovitz M.J."/>
            <person name="Okstad O.A."/>
            <person name="Fouts D.E."/>
            <person name="Jiang L."/>
            <person name="Cer R.Z."/>
            <person name="Kolsto A.B."/>
            <person name="Gill S.R."/>
            <person name="Ravel J."/>
        </authorList>
    </citation>
    <scope>NUCLEOTIDE SEQUENCE</scope>
    <source>
        <strain evidence="1">AH187</strain>
        <plasmid evidence="1">pCER270</plasmid>
    </source>
</reference>
<accession>A1BYH3</accession>
<proteinExistence type="predicted"/>
<gene>
    <name evidence="1" type="ORF">BcAH187_pCER270_0029</name>
</gene>
<dbReference type="AlphaFoldDB" id="A1BYH3"/>
<name>A1BYH3_BACCE</name>
<sequence length="38" mass="4344">MGRMLLVLVKEYVTWEKCCMFCRKGTQDGKDVACVTSN</sequence>
<geneLocation type="plasmid" evidence="1">
    <name>pCER270</name>
</geneLocation>
<organism evidence="1">
    <name type="scientific">Bacillus cereus</name>
    <dbReference type="NCBI Taxonomy" id="1396"/>
    <lineage>
        <taxon>Bacteria</taxon>
        <taxon>Bacillati</taxon>
        <taxon>Bacillota</taxon>
        <taxon>Bacilli</taxon>
        <taxon>Bacillales</taxon>
        <taxon>Bacillaceae</taxon>
        <taxon>Bacillus</taxon>
        <taxon>Bacillus cereus group</taxon>
    </lineage>
</organism>
<dbReference type="EMBL" id="DQ889676">
    <property type="protein sequence ID" value="ABK00634.1"/>
    <property type="molecule type" value="Genomic_DNA"/>
</dbReference>
<keyword evidence="1" id="KW-0614">Plasmid</keyword>
<protein>
    <submittedName>
        <fullName evidence="1">Uncharacterized protein</fullName>
    </submittedName>
</protein>
<evidence type="ECO:0000313" key="1">
    <source>
        <dbReference type="EMBL" id="ABK00634.1"/>
    </source>
</evidence>